<dbReference type="InterPro" id="IPR001173">
    <property type="entry name" value="Glyco_trans_2-like"/>
</dbReference>
<reference evidence="3" key="1">
    <citation type="journal article" date="2019" name="Int. J. Syst. Evol. Microbiol.">
        <title>The Global Catalogue of Microorganisms (GCM) 10K type strain sequencing project: providing services to taxonomists for standard genome sequencing and annotation.</title>
        <authorList>
            <consortium name="The Broad Institute Genomics Platform"/>
            <consortium name="The Broad Institute Genome Sequencing Center for Infectious Disease"/>
            <person name="Wu L."/>
            <person name="Ma J."/>
        </authorList>
    </citation>
    <scope>NUCLEOTIDE SEQUENCE [LARGE SCALE GENOMIC DNA]</scope>
    <source>
        <strain evidence="3">JCM 16545</strain>
    </source>
</reference>
<evidence type="ECO:0000259" key="1">
    <source>
        <dbReference type="Pfam" id="PF00535"/>
    </source>
</evidence>
<comment type="caution">
    <text evidence="2">The sequence shown here is derived from an EMBL/GenBank/DDBJ whole genome shotgun (WGS) entry which is preliminary data.</text>
</comment>
<dbReference type="EMBL" id="JBHUJC010000001">
    <property type="protein sequence ID" value="MFD2274844.1"/>
    <property type="molecule type" value="Genomic_DNA"/>
</dbReference>
<gene>
    <name evidence="2" type="ORF">ACFSQZ_00020</name>
</gene>
<dbReference type="Pfam" id="PF00535">
    <property type="entry name" value="Glycos_transf_2"/>
    <property type="match status" value="1"/>
</dbReference>
<evidence type="ECO:0000313" key="2">
    <source>
        <dbReference type="EMBL" id="MFD2274844.1"/>
    </source>
</evidence>
<dbReference type="PANTHER" id="PTHR48090">
    <property type="entry name" value="UNDECAPRENYL-PHOSPHATE 4-DEOXY-4-FORMAMIDO-L-ARABINOSE TRANSFERASE-RELATED"/>
    <property type="match status" value="1"/>
</dbReference>
<keyword evidence="3" id="KW-1185">Reference proteome</keyword>
<dbReference type="InterPro" id="IPR050256">
    <property type="entry name" value="Glycosyltransferase_2"/>
</dbReference>
<dbReference type="SUPFAM" id="SSF53448">
    <property type="entry name" value="Nucleotide-diphospho-sugar transferases"/>
    <property type="match status" value="1"/>
</dbReference>
<accession>A0ABW5E340</accession>
<dbReference type="Proteomes" id="UP001597297">
    <property type="component" value="Unassembled WGS sequence"/>
</dbReference>
<protein>
    <submittedName>
        <fullName evidence="2">Glycosyltransferase family 2 protein</fullName>
    </submittedName>
</protein>
<dbReference type="RefSeq" id="WP_377092503.1">
    <property type="nucleotide sequence ID" value="NZ_JBHSJM010000001.1"/>
</dbReference>
<dbReference type="CDD" id="cd04179">
    <property type="entry name" value="DPM_DPG-synthase_like"/>
    <property type="match status" value="1"/>
</dbReference>
<evidence type="ECO:0000313" key="3">
    <source>
        <dbReference type="Proteomes" id="UP001597297"/>
    </source>
</evidence>
<feature type="domain" description="Glycosyltransferase 2-like" evidence="1">
    <location>
        <begin position="11"/>
        <end position="174"/>
    </location>
</feature>
<name>A0ABW5E340_9BACT</name>
<organism evidence="2 3">
    <name type="scientific">Rubritalea spongiae</name>
    <dbReference type="NCBI Taxonomy" id="430797"/>
    <lineage>
        <taxon>Bacteria</taxon>
        <taxon>Pseudomonadati</taxon>
        <taxon>Verrucomicrobiota</taxon>
        <taxon>Verrucomicrobiia</taxon>
        <taxon>Verrucomicrobiales</taxon>
        <taxon>Rubritaleaceae</taxon>
        <taxon>Rubritalea</taxon>
    </lineage>
</organism>
<sequence>MPTCSIEKPLTVVIPAYNEEKTVAQVIDVVLAVPIVGEVIVVDDCSSDRTAEIVGTIADSEPMVRLLRHEVNQGKGAALRTGFQGATLPFVIVQDADQEYDPNEFPLVVMPLINGDCDVCYGSRYLRDNPRRVLRFWHTMGNRFLTTLSNMVTDLYVTDMETCYKAFRREVIQNIKIEENRFGFEPEVTAKIARRRLRVMEVAVSYYPRSFDEGKHIGWKDGVRAVYCIFKYGIWRRNQSVMMLESSEASSNS</sequence>
<dbReference type="Gene3D" id="3.90.550.10">
    <property type="entry name" value="Spore Coat Polysaccharide Biosynthesis Protein SpsA, Chain A"/>
    <property type="match status" value="1"/>
</dbReference>
<dbReference type="PANTHER" id="PTHR48090:SF7">
    <property type="entry name" value="RFBJ PROTEIN"/>
    <property type="match status" value="1"/>
</dbReference>
<dbReference type="InterPro" id="IPR029044">
    <property type="entry name" value="Nucleotide-diphossugar_trans"/>
</dbReference>
<proteinExistence type="predicted"/>